<dbReference type="InterPro" id="IPR001109">
    <property type="entry name" value="Hydrogenase_HupF/HypC"/>
</dbReference>
<evidence type="ECO:0000313" key="3">
    <source>
        <dbReference type="Proteomes" id="UP001157439"/>
    </source>
</evidence>
<dbReference type="PRINTS" id="PR00445">
    <property type="entry name" value="HUPFHYPC"/>
</dbReference>
<organism evidence="2 3">
    <name type="scientific">Paraferrimonas haliotis</name>
    <dbReference type="NCBI Taxonomy" id="2013866"/>
    <lineage>
        <taxon>Bacteria</taxon>
        <taxon>Pseudomonadati</taxon>
        <taxon>Pseudomonadota</taxon>
        <taxon>Gammaproteobacteria</taxon>
        <taxon>Alteromonadales</taxon>
        <taxon>Ferrimonadaceae</taxon>
        <taxon>Paraferrimonas</taxon>
    </lineage>
</organism>
<sequence>MCLGVPAQIIEVVDNELHTLQVSLNGIKREVNGSCVWTENPQALVGRWALIHVGFAMSLLSDDEAQQTLAALAELGASEHEMEDFAGLNQAANIKEMDS</sequence>
<keyword evidence="3" id="KW-1185">Reference proteome</keyword>
<dbReference type="GO" id="GO:0005506">
    <property type="term" value="F:iron ion binding"/>
    <property type="evidence" value="ECO:0007669"/>
    <property type="project" value="TreeGrafter"/>
</dbReference>
<dbReference type="PROSITE" id="PS01097">
    <property type="entry name" value="HUPF_HYPC"/>
    <property type="match status" value="1"/>
</dbReference>
<dbReference type="AlphaFoldDB" id="A0AA37WY82"/>
<dbReference type="FunFam" id="2.30.30.140:FF:000022">
    <property type="entry name" value="Hydrogenase assembly chaperone HybG"/>
    <property type="match status" value="1"/>
</dbReference>
<accession>A0AA37WY82</accession>
<evidence type="ECO:0000313" key="2">
    <source>
        <dbReference type="EMBL" id="GLS82806.1"/>
    </source>
</evidence>
<gene>
    <name evidence="2" type="primary">hypC_1</name>
    <name evidence="2" type="ORF">GCM10007894_07830</name>
</gene>
<reference evidence="2 3" key="1">
    <citation type="journal article" date="2014" name="Int. J. Syst. Evol. Microbiol.">
        <title>Complete genome sequence of Corynebacterium casei LMG S-19264T (=DSM 44701T), isolated from a smear-ripened cheese.</title>
        <authorList>
            <consortium name="US DOE Joint Genome Institute (JGI-PGF)"/>
            <person name="Walter F."/>
            <person name="Albersmeier A."/>
            <person name="Kalinowski J."/>
            <person name="Ruckert C."/>
        </authorList>
    </citation>
    <scope>NUCLEOTIDE SEQUENCE [LARGE SCALE GENOMIC DNA]</scope>
    <source>
        <strain evidence="2 3">NBRC 112785</strain>
    </source>
</reference>
<dbReference type="PANTHER" id="PTHR35177:SF2">
    <property type="entry name" value="HYDROGENASE MATURATION FACTOR HYBG"/>
    <property type="match status" value="1"/>
</dbReference>
<dbReference type="PANTHER" id="PTHR35177">
    <property type="entry name" value="HYDROGENASE MATURATION FACTOR HYBG"/>
    <property type="match status" value="1"/>
</dbReference>
<dbReference type="GO" id="GO:1902670">
    <property type="term" value="F:carbon dioxide binding"/>
    <property type="evidence" value="ECO:0007669"/>
    <property type="project" value="TreeGrafter"/>
</dbReference>
<name>A0AA37WY82_9GAMM</name>
<protein>
    <submittedName>
        <fullName evidence="2">Hydrogenase assembly protein HupF</fullName>
    </submittedName>
</protein>
<dbReference type="GO" id="GO:0051604">
    <property type="term" value="P:protein maturation"/>
    <property type="evidence" value="ECO:0007669"/>
    <property type="project" value="TreeGrafter"/>
</dbReference>
<dbReference type="EMBL" id="BSPO01000002">
    <property type="protein sequence ID" value="GLS82806.1"/>
    <property type="molecule type" value="Genomic_DNA"/>
</dbReference>
<comment type="caution">
    <text evidence="2">The sequence shown here is derived from an EMBL/GenBank/DDBJ whole genome shotgun (WGS) entry which is preliminary data.</text>
</comment>
<proteinExistence type="inferred from homology"/>
<dbReference type="SUPFAM" id="SSF159127">
    <property type="entry name" value="HupF/HypC-like"/>
    <property type="match status" value="1"/>
</dbReference>
<evidence type="ECO:0000256" key="1">
    <source>
        <dbReference type="ARBA" id="ARBA00006018"/>
    </source>
</evidence>
<comment type="similarity">
    <text evidence="1">Belongs to the HupF/HypC family.</text>
</comment>
<dbReference type="Pfam" id="PF01455">
    <property type="entry name" value="HupF_HypC"/>
    <property type="match status" value="1"/>
</dbReference>
<dbReference type="Proteomes" id="UP001157439">
    <property type="component" value="Unassembled WGS sequence"/>
</dbReference>
<dbReference type="RefSeq" id="WP_095500016.1">
    <property type="nucleotide sequence ID" value="NZ_BSPO01000002.1"/>
</dbReference>
<dbReference type="InterPro" id="IPR019812">
    <property type="entry name" value="Hydgase_assmbl_chp_CS"/>
</dbReference>
<dbReference type="Gene3D" id="2.30.30.140">
    <property type="match status" value="1"/>
</dbReference>
<dbReference type="NCBIfam" id="TIGR00074">
    <property type="entry name" value="hypC_hupF"/>
    <property type="match status" value="1"/>
</dbReference>